<dbReference type="Proteomes" id="UP000037712">
    <property type="component" value="Unassembled WGS sequence"/>
</dbReference>
<dbReference type="AlphaFoldDB" id="A0A0M8PIZ8"/>
<reference evidence="2 3" key="1">
    <citation type="journal article" date="2015" name="Genome Announc.">
        <title>Draft Genome Sequence of Rhodococcus rhodochrous Strain KG-21, a Soil Isolate from Oil Fields of Krishna-Godavari Basin, India.</title>
        <authorList>
            <person name="Dawar C."/>
            <person name="Aggarwal R.K."/>
        </authorList>
    </citation>
    <scope>NUCLEOTIDE SEQUENCE [LARGE SCALE GENOMIC DNA]</scope>
    <source>
        <strain evidence="2 3">KG-21</strain>
    </source>
</reference>
<protein>
    <recommendedName>
        <fullName evidence="4">Transcriptional regulator</fullName>
    </recommendedName>
</protein>
<comment type="caution">
    <text evidence="2">The sequence shown here is derived from an EMBL/GenBank/DDBJ whole genome shotgun (WGS) entry which is preliminary data.</text>
</comment>
<gene>
    <name evidence="2" type="ORF">Z051_05320</name>
</gene>
<evidence type="ECO:0000256" key="1">
    <source>
        <dbReference type="SAM" id="MobiDB-lite"/>
    </source>
</evidence>
<evidence type="ECO:0000313" key="2">
    <source>
        <dbReference type="EMBL" id="KOS57266.1"/>
    </source>
</evidence>
<evidence type="ECO:0000313" key="3">
    <source>
        <dbReference type="Proteomes" id="UP000037712"/>
    </source>
</evidence>
<name>A0A0M8PIZ8_RHORH</name>
<dbReference type="EMBL" id="AZYO01000007">
    <property type="protein sequence ID" value="KOS57266.1"/>
    <property type="molecule type" value="Genomic_DNA"/>
</dbReference>
<evidence type="ECO:0008006" key="4">
    <source>
        <dbReference type="Google" id="ProtNLM"/>
    </source>
</evidence>
<sequence length="125" mass="13173">MTDPIAMTRQDLLTQGISDDRIRAALRAGDLVALKPGVYLGRTDVASLDDVGRHRVMARHFGAGLRPGDALSHVSAAVSSPNDSPGPSLGNRTGEPESAHAGAWADPEVAHRFSGSGRPPSRRTR</sequence>
<proteinExistence type="predicted"/>
<reference evidence="3" key="2">
    <citation type="submission" date="2015-01" db="EMBL/GenBank/DDBJ databases">
        <title>Draft genome sequence of potential hydrocarbon metabolising strain of Rhodococcus rhodochrous.</title>
        <authorList>
            <person name="Aggarwal R.K."/>
            <person name="Dawar C."/>
        </authorList>
    </citation>
    <scope>NUCLEOTIDE SEQUENCE [LARGE SCALE GENOMIC DNA]</scope>
    <source>
        <strain evidence="3">KG-21</strain>
    </source>
</reference>
<dbReference type="PATRIC" id="fig|1441923.3.peg.1184"/>
<feature type="region of interest" description="Disordered" evidence="1">
    <location>
        <begin position="75"/>
        <end position="125"/>
    </location>
</feature>
<organism evidence="2 3">
    <name type="scientific">Rhodococcus rhodochrous KG-21</name>
    <dbReference type="NCBI Taxonomy" id="1441923"/>
    <lineage>
        <taxon>Bacteria</taxon>
        <taxon>Bacillati</taxon>
        <taxon>Actinomycetota</taxon>
        <taxon>Actinomycetes</taxon>
        <taxon>Mycobacteriales</taxon>
        <taxon>Nocardiaceae</taxon>
        <taxon>Rhodococcus</taxon>
    </lineage>
</organism>
<accession>A0A0M8PIZ8</accession>